<reference evidence="6 7" key="1">
    <citation type="submission" date="2016-01" db="EMBL/GenBank/DDBJ databases">
        <title>High potential of lignocellulose degradation of a new Verrucomicrobia species.</title>
        <authorList>
            <person name="Wang Y."/>
            <person name="Shi Y."/>
            <person name="Qiu Z."/>
            <person name="Liu S."/>
            <person name="Yang H."/>
        </authorList>
    </citation>
    <scope>NUCLEOTIDE SEQUENCE [LARGE SCALE GENOMIC DNA]</scope>
    <source>
        <strain evidence="6 7">TSB47</strain>
    </source>
</reference>
<keyword evidence="1" id="KW-0004">4Fe-4S</keyword>
<dbReference type="Gene3D" id="3.50.50.60">
    <property type="entry name" value="FAD/NAD(P)-binding domain"/>
    <property type="match status" value="1"/>
</dbReference>
<dbReference type="OrthoDB" id="9759982at2"/>
<evidence type="ECO:0000256" key="4">
    <source>
        <dbReference type="ARBA" id="ARBA00023004"/>
    </source>
</evidence>
<keyword evidence="7" id="KW-1185">Reference proteome</keyword>
<gene>
    <name evidence="6" type="ORF">AW736_11385</name>
</gene>
<dbReference type="AlphaFoldDB" id="A0A178IJ41"/>
<evidence type="ECO:0000256" key="5">
    <source>
        <dbReference type="ARBA" id="ARBA00023014"/>
    </source>
</evidence>
<keyword evidence="5" id="KW-0411">Iron-sulfur</keyword>
<evidence type="ECO:0000256" key="3">
    <source>
        <dbReference type="ARBA" id="ARBA00023002"/>
    </source>
</evidence>
<organism evidence="6 7">
    <name type="scientific">Termitidicoccus mucosus</name>
    <dbReference type="NCBI Taxonomy" id="1184151"/>
    <lineage>
        <taxon>Bacteria</taxon>
        <taxon>Pseudomonadati</taxon>
        <taxon>Verrucomicrobiota</taxon>
        <taxon>Opitutia</taxon>
        <taxon>Opitutales</taxon>
        <taxon>Opitutaceae</taxon>
        <taxon>Termitidicoccus</taxon>
    </lineage>
</organism>
<dbReference type="RefSeq" id="WP_068770368.1">
    <property type="nucleotide sequence ID" value="NZ_CP109796.1"/>
</dbReference>
<dbReference type="Pfam" id="PF12831">
    <property type="entry name" value="FAD_oxidored"/>
    <property type="match status" value="1"/>
</dbReference>
<dbReference type="EMBL" id="LRRQ01000076">
    <property type="protein sequence ID" value="OAM89910.1"/>
    <property type="molecule type" value="Genomic_DNA"/>
</dbReference>
<dbReference type="GO" id="GO:0016491">
    <property type="term" value="F:oxidoreductase activity"/>
    <property type="evidence" value="ECO:0007669"/>
    <property type="project" value="UniProtKB-KW"/>
</dbReference>
<dbReference type="SUPFAM" id="SSF51905">
    <property type="entry name" value="FAD/NAD(P)-binding domain"/>
    <property type="match status" value="1"/>
</dbReference>
<dbReference type="InterPro" id="IPR039650">
    <property type="entry name" value="HdrA-like"/>
</dbReference>
<evidence type="ECO:0000256" key="1">
    <source>
        <dbReference type="ARBA" id="ARBA00022485"/>
    </source>
</evidence>
<keyword evidence="2" id="KW-0479">Metal-binding</keyword>
<dbReference type="InterPro" id="IPR036188">
    <property type="entry name" value="FAD/NAD-bd_sf"/>
</dbReference>
<dbReference type="Proteomes" id="UP000078486">
    <property type="component" value="Unassembled WGS sequence"/>
</dbReference>
<keyword evidence="4" id="KW-0408">Iron</keyword>
<dbReference type="PANTHER" id="PTHR43498:SF1">
    <property type="entry name" value="COB--COM HETERODISULFIDE REDUCTASE IRON-SULFUR SUBUNIT A"/>
    <property type="match status" value="1"/>
</dbReference>
<dbReference type="PANTHER" id="PTHR43498">
    <property type="entry name" value="FERREDOXIN:COB-COM HETERODISULFIDE REDUCTASE SUBUNIT A"/>
    <property type="match status" value="1"/>
</dbReference>
<keyword evidence="3" id="KW-0560">Oxidoreductase</keyword>
<dbReference type="GO" id="GO:0046872">
    <property type="term" value="F:metal ion binding"/>
    <property type="evidence" value="ECO:0007669"/>
    <property type="project" value="UniProtKB-KW"/>
</dbReference>
<dbReference type="GO" id="GO:0051539">
    <property type="term" value="F:4 iron, 4 sulfur cluster binding"/>
    <property type="evidence" value="ECO:0007669"/>
    <property type="project" value="UniProtKB-KW"/>
</dbReference>
<evidence type="ECO:0000313" key="7">
    <source>
        <dbReference type="Proteomes" id="UP000078486"/>
    </source>
</evidence>
<evidence type="ECO:0000313" key="6">
    <source>
        <dbReference type="EMBL" id="OAM89910.1"/>
    </source>
</evidence>
<dbReference type="STRING" id="1184151.AW736_11385"/>
<comment type="caution">
    <text evidence="6">The sequence shown here is derived from an EMBL/GenBank/DDBJ whole genome shotgun (WGS) entry which is preliminary data.</text>
</comment>
<sequence length="469" mass="50837">MKKIPDENGFDFDVIVCGGGPSGVASAIAAARRGMRTLLVERYGFCGGMATAGLVNPWSGHEYPGAHSVKKGSIIGGIFKEVSTLLAEGGGFGSRLTTYAFDDEYLKGVYDRMLAEAGVIVRFHSYLSGARVERGYIKSVHVLSKNGTTAFSARTFIDCSGDGDLAALAGCKFDIGRPEDNLTQAMTTSFRMANVDKEAMYRCETHREARALVEPYFQKALASGELHYPYRNFVHFYDYPRAGVLHFNMTRVSEASGLSPEDLSRAEMEGRRQAFLLAGWLIKNVPCFSHAHLEKVACQVGVRETRHIHGLYTITQQDIVDGRKFEDGVARSTYFIDIHNPKGAQDVHQAVGGRGAVRGGFAPPPGDWYEVPFRCLVTRDCSNLVVPCRALSATHEASAAVRVMATMHALGEAAGIASSEAVRTGGDVVGIPGKWVRAQMPWMETAPEYGAPWNSASLMMGAAEGTATR</sequence>
<protein>
    <submittedName>
        <fullName evidence="6">FAD-dependent oxidoreductase</fullName>
    </submittedName>
</protein>
<name>A0A178IJ41_9BACT</name>
<evidence type="ECO:0000256" key="2">
    <source>
        <dbReference type="ARBA" id="ARBA00022723"/>
    </source>
</evidence>
<proteinExistence type="predicted"/>
<accession>A0A178IJ41</accession>